<keyword evidence="4" id="KW-1134">Transmembrane beta strand</keyword>
<name>A0A518ISG3_9BACT</name>
<dbReference type="InterPro" id="IPR003715">
    <property type="entry name" value="Poly_export_N"/>
</dbReference>
<comment type="subcellular location">
    <subcellularLocation>
        <location evidence="1">Cell outer membrane</location>
        <topology evidence="1">Multi-pass membrane protein</topology>
    </subcellularLocation>
</comment>
<evidence type="ECO:0000313" key="17">
    <source>
        <dbReference type="EMBL" id="QDV56021.1"/>
    </source>
</evidence>
<keyword evidence="11" id="KW-0472">Membrane</keyword>
<evidence type="ECO:0000256" key="12">
    <source>
        <dbReference type="ARBA" id="ARBA00023139"/>
    </source>
</evidence>
<dbReference type="Pfam" id="PF02563">
    <property type="entry name" value="Poly_export"/>
    <property type="match status" value="2"/>
</dbReference>
<dbReference type="GO" id="GO:0009279">
    <property type="term" value="C:cell outer membrane"/>
    <property type="evidence" value="ECO:0007669"/>
    <property type="project" value="UniProtKB-SubCell"/>
</dbReference>
<feature type="domain" description="Polysaccharide export protein N-terminal" evidence="15">
    <location>
        <begin position="265"/>
        <end position="308"/>
    </location>
</feature>
<accession>A0A518ISG3</accession>
<protein>
    <submittedName>
        <fullName evidence="17">Polysaccharide biosynthesis/export protein</fullName>
    </submittedName>
</protein>
<dbReference type="Gene3D" id="3.10.560.10">
    <property type="entry name" value="Outer membrane lipoprotein wza domain like"/>
    <property type="match status" value="1"/>
</dbReference>
<evidence type="ECO:0000259" key="16">
    <source>
        <dbReference type="Pfam" id="PF22461"/>
    </source>
</evidence>
<keyword evidence="14" id="KW-0449">Lipoprotein</keyword>
<organism evidence="17 18">
    <name type="scientific">Rosistilla oblonga</name>
    <dbReference type="NCBI Taxonomy" id="2527990"/>
    <lineage>
        <taxon>Bacteria</taxon>
        <taxon>Pseudomonadati</taxon>
        <taxon>Planctomycetota</taxon>
        <taxon>Planctomycetia</taxon>
        <taxon>Pirellulales</taxon>
        <taxon>Pirellulaceae</taxon>
        <taxon>Rosistilla</taxon>
    </lineage>
</organism>
<proteinExistence type="inferred from homology"/>
<evidence type="ECO:0000259" key="15">
    <source>
        <dbReference type="Pfam" id="PF02563"/>
    </source>
</evidence>
<dbReference type="InterPro" id="IPR049712">
    <property type="entry name" value="Poly_export"/>
</dbReference>
<keyword evidence="5" id="KW-0762">Sugar transport</keyword>
<evidence type="ECO:0000256" key="5">
    <source>
        <dbReference type="ARBA" id="ARBA00022597"/>
    </source>
</evidence>
<evidence type="ECO:0000313" key="18">
    <source>
        <dbReference type="Proteomes" id="UP000316770"/>
    </source>
</evidence>
<dbReference type="Gene3D" id="3.30.1950.10">
    <property type="entry name" value="wza like domain"/>
    <property type="match status" value="2"/>
</dbReference>
<dbReference type="GO" id="GO:0015159">
    <property type="term" value="F:polysaccharide transmembrane transporter activity"/>
    <property type="evidence" value="ECO:0007669"/>
    <property type="project" value="InterPro"/>
</dbReference>
<dbReference type="GO" id="GO:0015288">
    <property type="term" value="F:porin activity"/>
    <property type="evidence" value="ECO:0007669"/>
    <property type="project" value="UniProtKB-KW"/>
</dbReference>
<evidence type="ECO:0000256" key="7">
    <source>
        <dbReference type="ARBA" id="ARBA00022729"/>
    </source>
</evidence>
<keyword evidence="12" id="KW-0564">Palmitate</keyword>
<keyword evidence="7" id="KW-0732">Signal</keyword>
<gene>
    <name evidence="17" type="ORF">Mal33_20000</name>
</gene>
<keyword evidence="8" id="KW-0625">Polysaccharide transport</keyword>
<evidence type="ECO:0000256" key="13">
    <source>
        <dbReference type="ARBA" id="ARBA00023237"/>
    </source>
</evidence>
<evidence type="ECO:0000256" key="6">
    <source>
        <dbReference type="ARBA" id="ARBA00022692"/>
    </source>
</evidence>
<dbReference type="GO" id="GO:0006811">
    <property type="term" value="P:monoatomic ion transport"/>
    <property type="evidence" value="ECO:0007669"/>
    <property type="project" value="UniProtKB-KW"/>
</dbReference>
<reference evidence="17 18" key="1">
    <citation type="submission" date="2019-02" db="EMBL/GenBank/DDBJ databases">
        <title>Deep-cultivation of Planctomycetes and their phenomic and genomic characterization uncovers novel biology.</title>
        <authorList>
            <person name="Wiegand S."/>
            <person name="Jogler M."/>
            <person name="Boedeker C."/>
            <person name="Pinto D."/>
            <person name="Vollmers J."/>
            <person name="Rivas-Marin E."/>
            <person name="Kohn T."/>
            <person name="Peeters S.H."/>
            <person name="Heuer A."/>
            <person name="Rast P."/>
            <person name="Oberbeckmann S."/>
            <person name="Bunk B."/>
            <person name="Jeske O."/>
            <person name="Meyerdierks A."/>
            <person name="Storesund J.E."/>
            <person name="Kallscheuer N."/>
            <person name="Luecker S."/>
            <person name="Lage O.M."/>
            <person name="Pohl T."/>
            <person name="Merkel B.J."/>
            <person name="Hornburger P."/>
            <person name="Mueller R.-W."/>
            <person name="Bruemmer F."/>
            <person name="Labrenz M."/>
            <person name="Spormann A.M."/>
            <person name="Op den Camp H."/>
            <person name="Overmann J."/>
            <person name="Amann R."/>
            <person name="Jetten M.S.M."/>
            <person name="Mascher T."/>
            <person name="Medema M.H."/>
            <person name="Devos D.P."/>
            <person name="Kaster A.-K."/>
            <person name="Ovreas L."/>
            <person name="Rohde M."/>
            <person name="Galperin M.Y."/>
            <person name="Jogler C."/>
        </authorList>
    </citation>
    <scope>NUCLEOTIDE SEQUENCE [LARGE SCALE GENOMIC DNA]</scope>
    <source>
        <strain evidence="17 18">Mal33</strain>
    </source>
</reference>
<keyword evidence="10" id="KW-0626">Porin</keyword>
<dbReference type="EMBL" id="CP036318">
    <property type="protein sequence ID" value="QDV56021.1"/>
    <property type="molecule type" value="Genomic_DNA"/>
</dbReference>
<comment type="similarity">
    <text evidence="2">Belongs to the BexD/CtrA/VexA family.</text>
</comment>
<evidence type="ECO:0000256" key="9">
    <source>
        <dbReference type="ARBA" id="ARBA00023065"/>
    </source>
</evidence>
<feature type="domain" description="SLBB" evidence="16">
    <location>
        <begin position="320"/>
        <end position="402"/>
    </location>
</feature>
<keyword evidence="13" id="KW-0998">Cell outer membrane</keyword>
<evidence type="ECO:0000256" key="10">
    <source>
        <dbReference type="ARBA" id="ARBA00023114"/>
    </source>
</evidence>
<evidence type="ECO:0000256" key="8">
    <source>
        <dbReference type="ARBA" id="ARBA00023047"/>
    </source>
</evidence>
<dbReference type="Pfam" id="PF22461">
    <property type="entry name" value="SLBB_2"/>
    <property type="match status" value="1"/>
</dbReference>
<dbReference type="InterPro" id="IPR054765">
    <property type="entry name" value="SLBB_dom"/>
</dbReference>
<sequence length="447" mass="48243">MSCLMNSDGSMTLPNFASVALMCLAGIGGLLHQRADAQQPMQYAQPGYDTSVPHVASANGTVLGAPRAITGPSAAACNCGNLTPPQACLGGCQPCMQGFDCANGQCNPKLKWKNMYPVDFGPYGQGEYAGPSRLSHMREYRVRVGDTLQFTYVLSRDMMRSSYRIGIGDQLLIESLADEEVLTRGTFERGLEVQPDGTISVRILGSIHAAGLTIDQLRDQLEEKYKKYYNEPGIDVTPIKTNILLEDIRNAVGGASGLNEQAISRTVTPDGRVALPKIGPVCVQGLTLGEIKQEVNLRYRSMVVGLEVEAGLQEQATHFVSVLGEVAQPGRFEMQGPTTALSAIALAQGHLVGANLRQVVVFRRAEDWRLISTVLDLRGAILGKSPLPADEIWLRDGDVVVVPSSPIRLFDNFVRQVFTEGIYGIVPFSGFSVVDAVNGFALENVVN</sequence>
<evidence type="ECO:0000256" key="3">
    <source>
        <dbReference type="ARBA" id="ARBA00022448"/>
    </source>
</evidence>
<feature type="domain" description="Polysaccharide export protein N-terminal" evidence="15">
    <location>
        <begin position="161"/>
        <end position="237"/>
    </location>
</feature>
<keyword evidence="18" id="KW-1185">Reference proteome</keyword>
<evidence type="ECO:0000256" key="4">
    <source>
        <dbReference type="ARBA" id="ARBA00022452"/>
    </source>
</evidence>
<keyword evidence="6" id="KW-0812">Transmembrane</keyword>
<dbReference type="PANTHER" id="PTHR33619:SF3">
    <property type="entry name" value="POLYSACCHARIDE EXPORT PROTEIN GFCE-RELATED"/>
    <property type="match status" value="1"/>
</dbReference>
<evidence type="ECO:0000256" key="14">
    <source>
        <dbReference type="ARBA" id="ARBA00023288"/>
    </source>
</evidence>
<evidence type="ECO:0000256" key="2">
    <source>
        <dbReference type="ARBA" id="ARBA00009450"/>
    </source>
</evidence>
<dbReference type="AlphaFoldDB" id="A0A518ISG3"/>
<dbReference type="PANTHER" id="PTHR33619">
    <property type="entry name" value="POLYSACCHARIDE EXPORT PROTEIN GFCE-RELATED"/>
    <property type="match status" value="1"/>
</dbReference>
<dbReference type="GO" id="GO:0046930">
    <property type="term" value="C:pore complex"/>
    <property type="evidence" value="ECO:0007669"/>
    <property type="project" value="UniProtKB-KW"/>
</dbReference>
<evidence type="ECO:0000256" key="11">
    <source>
        <dbReference type="ARBA" id="ARBA00023136"/>
    </source>
</evidence>
<keyword evidence="3" id="KW-0813">Transport</keyword>
<keyword evidence="9" id="KW-0406">Ion transport</keyword>
<evidence type="ECO:0000256" key="1">
    <source>
        <dbReference type="ARBA" id="ARBA00004571"/>
    </source>
</evidence>
<dbReference type="Proteomes" id="UP000316770">
    <property type="component" value="Chromosome"/>
</dbReference>